<evidence type="ECO:0000313" key="1">
    <source>
        <dbReference type="EMBL" id="KAK3700603.1"/>
    </source>
</evidence>
<keyword evidence="2" id="KW-1185">Reference proteome</keyword>
<sequence length="141" mass="15734">MGVLFGLCVSKITKPQDTETRHCTYLTKTQKPVERDLDRAGIGFSRNLPSSYTHAKPACKQWLNELSPLAMSRPGLLGYSVIRRKRFILDLYLQIISPQTKLNSTVWSKSPPDSACSLSLYLTHTASLTQGCSDLPYQVVS</sequence>
<comment type="caution">
    <text evidence="1">The sequence shown here is derived from an EMBL/GenBank/DDBJ whole genome shotgun (WGS) entry which is preliminary data.</text>
</comment>
<evidence type="ECO:0000313" key="2">
    <source>
        <dbReference type="Proteomes" id="UP001283361"/>
    </source>
</evidence>
<gene>
    <name evidence="1" type="ORF">RRG08_032404</name>
</gene>
<proteinExistence type="predicted"/>
<dbReference type="AlphaFoldDB" id="A0AAE0XNW1"/>
<feature type="non-terminal residue" evidence="1">
    <location>
        <position position="1"/>
    </location>
</feature>
<name>A0AAE0XNW1_9GAST</name>
<accession>A0AAE0XNW1</accession>
<protein>
    <submittedName>
        <fullName evidence="1">Uncharacterized protein</fullName>
    </submittedName>
</protein>
<dbReference type="EMBL" id="JAWDGP010007907">
    <property type="protein sequence ID" value="KAK3700603.1"/>
    <property type="molecule type" value="Genomic_DNA"/>
</dbReference>
<reference evidence="1" key="1">
    <citation type="journal article" date="2023" name="G3 (Bethesda)">
        <title>A reference genome for the long-term kleptoplast-retaining sea slug Elysia crispata morphotype clarki.</title>
        <authorList>
            <person name="Eastman K.E."/>
            <person name="Pendleton A.L."/>
            <person name="Shaikh M.A."/>
            <person name="Suttiyut T."/>
            <person name="Ogas R."/>
            <person name="Tomko P."/>
            <person name="Gavelis G."/>
            <person name="Widhalm J.R."/>
            <person name="Wisecaver J.H."/>
        </authorList>
    </citation>
    <scope>NUCLEOTIDE SEQUENCE</scope>
    <source>
        <strain evidence="1">ECLA1</strain>
    </source>
</reference>
<dbReference type="Proteomes" id="UP001283361">
    <property type="component" value="Unassembled WGS sequence"/>
</dbReference>
<organism evidence="1 2">
    <name type="scientific">Elysia crispata</name>
    <name type="common">lettuce slug</name>
    <dbReference type="NCBI Taxonomy" id="231223"/>
    <lineage>
        <taxon>Eukaryota</taxon>
        <taxon>Metazoa</taxon>
        <taxon>Spiralia</taxon>
        <taxon>Lophotrochozoa</taxon>
        <taxon>Mollusca</taxon>
        <taxon>Gastropoda</taxon>
        <taxon>Heterobranchia</taxon>
        <taxon>Euthyneura</taxon>
        <taxon>Panpulmonata</taxon>
        <taxon>Sacoglossa</taxon>
        <taxon>Placobranchoidea</taxon>
        <taxon>Plakobranchidae</taxon>
        <taxon>Elysia</taxon>
    </lineage>
</organism>